<gene>
    <name evidence="1" type="ORF">K8U72_09215</name>
</gene>
<name>A0A921GIV2_9ACTN</name>
<accession>A0A921GIV2</accession>
<dbReference type="AlphaFoldDB" id="A0A921GIV2"/>
<comment type="caution">
    <text evidence="1">The sequence shown here is derived from an EMBL/GenBank/DDBJ whole genome shotgun (WGS) entry which is preliminary data.</text>
</comment>
<reference evidence="1" key="1">
    <citation type="journal article" date="2021" name="PeerJ">
        <title>Extensive microbial diversity within the chicken gut microbiome revealed by metagenomics and culture.</title>
        <authorList>
            <person name="Gilroy R."/>
            <person name="Ravi A."/>
            <person name="Getino M."/>
            <person name="Pursley I."/>
            <person name="Horton D.L."/>
            <person name="Alikhan N.F."/>
            <person name="Baker D."/>
            <person name="Gharbi K."/>
            <person name="Hall N."/>
            <person name="Watson M."/>
            <person name="Adriaenssens E.M."/>
            <person name="Foster-Nyarko E."/>
            <person name="Jarju S."/>
            <person name="Secka A."/>
            <person name="Antonio M."/>
            <person name="Oren A."/>
            <person name="Chaudhuri R.R."/>
            <person name="La Ragione R."/>
            <person name="Hildebrand F."/>
            <person name="Pallen M.J."/>
        </authorList>
    </citation>
    <scope>NUCLEOTIDE SEQUENCE</scope>
    <source>
        <strain evidence="1">CHK124-7917</strain>
    </source>
</reference>
<dbReference type="Proteomes" id="UP000697330">
    <property type="component" value="Unassembled WGS sequence"/>
</dbReference>
<organism evidence="1 2">
    <name type="scientific">Thermophilibacter provencensis</name>
    <dbReference type="NCBI Taxonomy" id="1852386"/>
    <lineage>
        <taxon>Bacteria</taxon>
        <taxon>Bacillati</taxon>
        <taxon>Actinomycetota</taxon>
        <taxon>Coriobacteriia</taxon>
        <taxon>Coriobacteriales</taxon>
        <taxon>Atopobiaceae</taxon>
        <taxon>Thermophilibacter</taxon>
    </lineage>
</organism>
<dbReference type="EMBL" id="DYWQ01000143">
    <property type="protein sequence ID" value="HJF45943.1"/>
    <property type="molecule type" value="Genomic_DNA"/>
</dbReference>
<dbReference type="RefSeq" id="WP_274959582.1">
    <property type="nucleotide sequence ID" value="NZ_DYWQ01000143.1"/>
</dbReference>
<evidence type="ECO:0000313" key="1">
    <source>
        <dbReference type="EMBL" id="HJF45943.1"/>
    </source>
</evidence>
<evidence type="ECO:0000313" key="2">
    <source>
        <dbReference type="Proteomes" id="UP000697330"/>
    </source>
</evidence>
<protein>
    <submittedName>
        <fullName evidence="1">Uncharacterized protein</fullName>
    </submittedName>
</protein>
<sequence length="79" mass="8828">MRRIRNAIVLIGLVGAAGWFAYSHLLSEEAKKGMKDAAQEAKSGYQRISEIVSDAQGSYVKEDLPNRRQTEAQWAKLGY</sequence>
<reference evidence="1" key="2">
    <citation type="submission" date="2021-09" db="EMBL/GenBank/DDBJ databases">
        <authorList>
            <person name="Gilroy R."/>
        </authorList>
    </citation>
    <scope>NUCLEOTIDE SEQUENCE</scope>
    <source>
        <strain evidence="1">CHK124-7917</strain>
    </source>
</reference>
<proteinExistence type="predicted"/>